<keyword evidence="2" id="KW-0472">Membrane</keyword>
<feature type="transmembrane region" description="Helical" evidence="2">
    <location>
        <begin position="174"/>
        <end position="193"/>
    </location>
</feature>
<dbReference type="Pfam" id="PF12679">
    <property type="entry name" value="ABC2_membrane_2"/>
    <property type="match status" value="1"/>
</dbReference>
<reference evidence="3" key="1">
    <citation type="journal article" date="2014" name="Int. J. Syst. Evol. Microbiol.">
        <title>Complete genome sequence of Corynebacterium casei LMG S-19264T (=DSM 44701T), isolated from a smear-ripened cheese.</title>
        <authorList>
            <consortium name="US DOE Joint Genome Institute (JGI-PGF)"/>
            <person name="Walter F."/>
            <person name="Albersmeier A."/>
            <person name="Kalinowski J."/>
            <person name="Ruckert C."/>
        </authorList>
    </citation>
    <scope>NUCLEOTIDE SEQUENCE</scope>
    <source>
        <strain evidence="3">CGMCC 1.12698</strain>
    </source>
</reference>
<evidence type="ECO:0000256" key="2">
    <source>
        <dbReference type="SAM" id="Phobius"/>
    </source>
</evidence>
<dbReference type="AlphaFoldDB" id="A0A917ARR0"/>
<feature type="transmembrane region" description="Helical" evidence="2">
    <location>
        <begin position="21"/>
        <end position="41"/>
    </location>
</feature>
<organism evidence="3 4">
    <name type="scientific">Priestia taiwanensis</name>
    <dbReference type="NCBI Taxonomy" id="1347902"/>
    <lineage>
        <taxon>Bacteria</taxon>
        <taxon>Bacillati</taxon>
        <taxon>Bacillota</taxon>
        <taxon>Bacilli</taxon>
        <taxon>Bacillales</taxon>
        <taxon>Bacillaceae</taxon>
        <taxon>Priestia</taxon>
    </lineage>
</organism>
<dbReference type="PANTHER" id="PTHR37305:SF1">
    <property type="entry name" value="MEMBRANE PROTEIN"/>
    <property type="match status" value="1"/>
</dbReference>
<evidence type="ECO:0000313" key="4">
    <source>
        <dbReference type="Proteomes" id="UP000605259"/>
    </source>
</evidence>
<gene>
    <name evidence="3" type="ORF">GCM10007140_19900</name>
</gene>
<feature type="transmembrane region" description="Helical" evidence="2">
    <location>
        <begin position="290"/>
        <end position="314"/>
    </location>
</feature>
<keyword evidence="2" id="KW-0812">Transmembrane</keyword>
<dbReference type="PANTHER" id="PTHR37305">
    <property type="entry name" value="INTEGRAL MEMBRANE PROTEIN-RELATED"/>
    <property type="match status" value="1"/>
</dbReference>
<keyword evidence="4" id="KW-1185">Reference proteome</keyword>
<keyword evidence="2" id="KW-1133">Transmembrane helix</keyword>
<dbReference type="Proteomes" id="UP000605259">
    <property type="component" value="Unassembled WGS sequence"/>
</dbReference>
<reference evidence="3" key="2">
    <citation type="submission" date="2020-09" db="EMBL/GenBank/DDBJ databases">
        <authorList>
            <person name="Sun Q."/>
            <person name="Zhou Y."/>
        </authorList>
    </citation>
    <scope>NUCLEOTIDE SEQUENCE</scope>
    <source>
        <strain evidence="3">CGMCC 1.12698</strain>
    </source>
</reference>
<comment type="caution">
    <text evidence="3">The sequence shown here is derived from an EMBL/GenBank/DDBJ whole genome shotgun (WGS) entry which is preliminary data.</text>
</comment>
<dbReference type="EMBL" id="BMFK01000001">
    <property type="protein sequence ID" value="GGE69926.1"/>
    <property type="molecule type" value="Genomic_DNA"/>
</dbReference>
<feature type="coiled-coil region" evidence="1">
    <location>
        <begin position="53"/>
        <end position="106"/>
    </location>
</feature>
<evidence type="ECO:0000313" key="3">
    <source>
        <dbReference type="EMBL" id="GGE69926.1"/>
    </source>
</evidence>
<feature type="transmembrane region" description="Helical" evidence="2">
    <location>
        <begin position="214"/>
        <end position="247"/>
    </location>
</feature>
<feature type="transmembrane region" description="Helical" evidence="2">
    <location>
        <begin position="321"/>
        <end position="342"/>
    </location>
</feature>
<name>A0A917ARR0_9BACI</name>
<keyword evidence="1" id="KW-0175">Coiled coil</keyword>
<feature type="transmembrane region" description="Helical" evidence="2">
    <location>
        <begin position="369"/>
        <end position="393"/>
    </location>
</feature>
<dbReference type="RefSeq" id="WP_188388209.1">
    <property type="nucleotide sequence ID" value="NZ_BMFK01000001.1"/>
</dbReference>
<accession>A0A917ARR0</accession>
<protein>
    <submittedName>
        <fullName evidence="3">ABC transporter permease</fullName>
    </submittedName>
</protein>
<evidence type="ECO:0000256" key="1">
    <source>
        <dbReference type="SAM" id="Coils"/>
    </source>
</evidence>
<proteinExistence type="predicted"/>
<dbReference type="GO" id="GO:0140359">
    <property type="term" value="F:ABC-type transporter activity"/>
    <property type="evidence" value="ECO:0007669"/>
    <property type="project" value="InterPro"/>
</dbReference>
<sequence length="401" mass="45548">MGDVLAVVQNEWMKLKHRRRLLVVLAIAILMLCALTGITYIDAKRSEEWRNPLNQLKNQIEMYEADLRNFDSASVTEGGRMHGGSKEELEAQLTNVKKEYERAKEFATGDWKAVLQEEKKEAEAIIKDPNVSKEEKSYKIEELERINYHLENDVKPLRGLGTSGYNELQNMNGALVMLFVPFLVIFLVADMVSSESSSGTIKLLLIRPISRFKILLGKWIVSILATILFSVVFYTLLWVMLSIIFGFTTGMYEPQWLNVVTETISRVDEFGKSSMQTIQHYDNAYLIPSWLYLIYLIGMSTVAMILIATIAFFCTTIFKTVIMSTGVAFVVVVVGMVLNMVIQAPSNKLWLFTNHLDLMQHWSGTTVQASLTTGFMVLGIWLVVAIVPTFYVFTKRDVFNA</sequence>
<dbReference type="GO" id="GO:0005886">
    <property type="term" value="C:plasma membrane"/>
    <property type="evidence" value="ECO:0007669"/>
    <property type="project" value="UniProtKB-SubCell"/>
</dbReference>